<dbReference type="AlphaFoldDB" id="A0AAD5QL55"/>
<proteinExistence type="predicted"/>
<gene>
    <name evidence="1" type="ORF">KIN20_011651</name>
</gene>
<dbReference type="EMBL" id="JAHQIW010002140">
    <property type="protein sequence ID" value="KAJ1354657.1"/>
    <property type="molecule type" value="Genomic_DNA"/>
</dbReference>
<organism evidence="1 2">
    <name type="scientific">Parelaphostrongylus tenuis</name>
    <name type="common">Meningeal worm</name>
    <dbReference type="NCBI Taxonomy" id="148309"/>
    <lineage>
        <taxon>Eukaryota</taxon>
        <taxon>Metazoa</taxon>
        <taxon>Ecdysozoa</taxon>
        <taxon>Nematoda</taxon>
        <taxon>Chromadorea</taxon>
        <taxon>Rhabditida</taxon>
        <taxon>Rhabditina</taxon>
        <taxon>Rhabditomorpha</taxon>
        <taxon>Strongyloidea</taxon>
        <taxon>Metastrongylidae</taxon>
        <taxon>Parelaphostrongylus</taxon>
    </lineage>
</organism>
<dbReference type="Proteomes" id="UP001196413">
    <property type="component" value="Unassembled WGS sequence"/>
</dbReference>
<keyword evidence="2" id="KW-1185">Reference proteome</keyword>
<reference evidence="1" key="1">
    <citation type="submission" date="2021-06" db="EMBL/GenBank/DDBJ databases">
        <title>Parelaphostrongylus tenuis whole genome reference sequence.</title>
        <authorList>
            <person name="Garwood T.J."/>
            <person name="Larsen P.A."/>
            <person name="Fountain-Jones N.M."/>
            <person name="Garbe J.R."/>
            <person name="Macchietto M.G."/>
            <person name="Kania S.A."/>
            <person name="Gerhold R.W."/>
            <person name="Richards J.E."/>
            <person name="Wolf T.M."/>
        </authorList>
    </citation>
    <scope>NUCLEOTIDE SEQUENCE</scope>
    <source>
        <strain evidence="1">MNPRO001-30</strain>
        <tissue evidence="1">Meninges</tissue>
    </source>
</reference>
<sequence>MQTPTTQRLFTRRPREFRVRKLRVENATTRTSEKCRIETFRFEWIKHGERLEELVMTMTRPYTMTPKSKIPILTPLSREKTDGH</sequence>
<comment type="caution">
    <text evidence="1">The sequence shown here is derived from an EMBL/GenBank/DDBJ whole genome shotgun (WGS) entry which is preliminary data.</text>
</comment>
<name>A0AAD5QL55_PARTN</name>
<evidence type="ECO:0000313" key="1">
    <source>
        <dbReference type="EMBL" id="KAJ1354657.1"/>
    </source>
</evidence>
<evidence type="ECO:0000313" key="2">
    <source>
        <dbReference type="Proteomes" id="UP001196413"/>
    </source>
</evidence>
<accession>A0AAD5QL55</accession>
<protein>
    <submittedName>
        <fullName evidence="1">Uncharacterized protein</fullName>
    </submittedName>
</protein>